<dbReference type="EMBL" id="VWPK01000001">
    <property type="protein sequence ID" value="KAA5614594.1"/>
    <property type="molecule type" value="Genomic_DNA"/>
</dbReference>
<dbReference type="Proteomes" id="UP000325255">
    <property type="component" value="Unassembled WGS sequence"/>
</dbReference>
<dbReference type="InterPro" id="IPR016181">
    <property type="entry name" value="Acyl_CoA_acyltransferase"/>
</dbReference>
<reference evidence="2 3" key="1">
    <citation type="submission" date="2019-09" db="EMBL/GenBank/DDBJ databases">
        <title>Genome sequence of Rhodovastum atsumiense, a diverse member of the Acetobacteraceae family of non-sulfur purple photosynthetic bacteria.</title>
        <authorList>
            <person name="Meyer T."/>
            <person name="Kyndt J."/>
        </authorList>
    </citation>
    <scope>NUCLEOTIDE SEQUENCE [LARGE SCALE GENOMIC DNA]</scope>
    <source>
        <strain evidence="2 3">DSM 21279</strain>
    </source>
</reference>
<dbReference type="SUPFAM" id="SSF55729">
    <property type="entry name" value="Acyl-CoA N-acyltransferases (Nat)"/>
    <property type="match status" value="1"/>
</dbReference>
<proteinExistence type="predicted"/>
<evidence type="ECO:0000313" key="3">
    <source>
        <dbReference type="Proteomes" id="UP000325255"/>
    </source>
</evidence>
<protein>
    <submittedName>
        <fullName evidence="2">GNAT family N-acetyltransferase</fullName>
    </submittedName>
</protein>
<comment type="caution">
    <text evidence="2">The sequence shown here is derived from an EMBL/GenBank/DDBJ whole genome shotgun (WGS) entry which is preliminary data.</text>
</comment>
<evidence type="ECO:0000259" key="1">
    <source>
        <dbReference type="Pfam" id="PF13480"/>
    </source>
</evidence>
<organism evidence="2 3">
    <name type="scientific">Rhodovastum atsumiense</name>
    <dbReference type="NCBI Taxonomy" id="504468"/>
    <lineage>
        <taxon>Bacteria</taxon>
        <taxon>Pseudomonadati</taxon>
        <taxon>Pseudomonadota</taxon>
        <taxon>Alphaproteobacteria</taxon>
        <taxon>Acetobacterales</taxon>
        <taxon>Acetobacteraceae</taxon>
        <taxon>Rhodovastum</taxon>
    </lineage>
</organism>
<keyword evidence="2" id="KW-0808">Transferase</keyword>
<dbReference type="Pfam" id="PF13480">
    <property type="entry name" value="Acetyltransf_6"/>
    <property type="match status" value="1"/>
</dbReference>
<evidence type="ECO:0000313" key="2">
    <source>
        <dbReference type="EMBL" id="KAA5614594.1"/>
    </source>
</evidence>
<dbReference type="GO" id="GO:0016740">
    <property type="term" value="F:transferase activity"/>
    <property type="evidence" value="ECO:0007669"/>
    <property type="project" value="UniProtKB-KW"/>
</dbReference>
<keyword evidence="3" id="KW-1185">Reference proteome</keyword>
<name>A0A5M6J271_9PROT</name>
<dbReference type="RefSeq" id="WP_150038283.1">
    <property type="nucleotide sequence ID" value="NZ_OW485601.1"/>
</dbReference>
<feature type="domain" description="BioF2-like acetyltransferase" evidence="1">
    <location>
        <begin position="202"/>
        <end position="348"/>
    </location>
</feature>
<gene>
    <name evidence="2" type="ORF">F1189_00210</name>
</gene>
<dbReference type="OrthoDB" id="8565998at2"/>
<dbReference type="AlphaFoldDB" id="A0A5M6J271"/>
<accession>A0A5M6J271</accession>
<dbReference type="InterPro" id="IPR038740">
    <property type="entry name" value="BioF2-like_GNAT_dom"/>
</dbReference>
<sequence>MSIQKYKSVGPVVADSFLDADEVMCLRNEIRRFEGSVSFQSIHNIWNDIASSVADIPFYLSYDYSKVAAEIAFAHGAAIEIIIVYDVFGPVAIWPFAIYAKGPFLVGKCLTCGNDEEYGRPLIRNGAREDVLASVVDALKKIHADILRIPFVETNSSLDRALALAPRGWFLPLVTPERINGYWIDYSKFATWDEFLKSISAKYWKNLRRGKRHLQAQGKLEIGWCHGASDTLVALEWLFDYKKRWAINQNLNVQWLCDDTVKDFFIKLAGRVDLSRSPFVAAMRMDGCFVAAGIAMIGSKSVELYIITYDTEFKKYSPGILLIDYLACWAYNNKLNFDFRILEYDYKSRWSNAQTEYCKSFVFLSKFGHALEIPLFISRIKYHAKKFYQLVYNDLKSARIAYLQKFDSQKQLTDGMTHMLQQNQ</sequence>